<evidence type="ECO:0000256" key="3">
    <source>
        <dbReference type="ARBA" id="ARBA00022801"/>
    </source>
</evidence>
<dbReference type="PRINTS" id="PR00834">
    <property type="entry name" value="PROTEASES2C"/>
</dbReference>
<evidence type="ECO:0000313" key="6">
    <source>
        <dbReference type="EMBL" id="KXA89982.1"/>
    </source>
</evidence>
<reference evidence="6 7" key="1">
    <citation type="journal article" date="2016" name="Sci. Rep.">
        <title>Metabolic traits of an uncultured archaeal lineage -MSBL1- from brine pools of the Red Sea.</title>
        <authorList>
            <person name="Mwirichia R."/>
            <person name="Alam I."/>
            <person name="Rashid M."/>
            <person name="Vinu M."/>
            <person name="Ba-Alawi W."/>
            <person name="Anthony Kamau A."/>
            <person name="Kamanda Ngugi D."/>
            <person name="Goker M."/>
            <person name="Klenk H.P."/>
            <person name="Bajic V."/>
            <person name="Stingl U."/>
        </authorList>
    </citation>
    <scope>NUCLEOTIDE SEQUENCE [LARGE SCALE GENOMIC DNA]</scope>
    <source>
        <strain evidence="6">SCGC-AAA259B11</strain>
    </source>
</reference>
<keyword evidence="4" id="KW-0812">Transmembrane</keyword>
<dbReference type="InterPro" id="IPR009003">
    <property type="entry name" value="Peptidase_S1_PA"/>
</dbReference>
<name>A0A133U715_9EURY</name>
<dbReference type="PANTHER" id="PTHR43343">
    <property type="entry name" value="PEPTIDASE S12"/>
    <property type="match status" value="1"/>
</dbReference>
<comment type="similarity">
    <text evidence="1">Belongs to the peptidase S1C family.</text>
</comment>
<proteinExistence type="inferred from homology"/>
<feature type="transmembrane region" description="Helical" evidence="4">
    <location>
        <begin position="12"/>
        <end position="33"/>
    </location>
</feature>
<organism evidence="6 7">
    <name type="scientific">candidate division MSBL1 archaeon SCGC-AAA259B11</name>
    <dbReference type="NCBI Taxonomy" id="1698260"/>
    <lineage>
        <taxon>Archaea</taxon>
        <taxon>Methanobacteriati</taxon>
        <taxon>Methanobacteriota</taxon>
        <taxon>candidate division MSBL1</taxon>
    </lineage>
</organism>
<keyword evidence="4" id="KW-0472">Membrane</keyword>
<dbReference type="Proteomes" id="UP000070184">
    <property type="component" value="Unassembled WGS sequence"/>
</dbReference>
<dbReference type="EMBL" id="LHXK01000016">
    <property type="protein sequence ID" value="KXA89982.1"/>
    <property type="molecule type" value="Genomic_DNA"/>
</dbReference>
<dbReference type="InterPro" id="IPR001940">
    <property type="entry name" value="Peptidase_S1C"/>
</dbReference>
<dbReference type="InterPro" id="IPR036034">
    <property type="entry name" value="PDZ_sf"/>
</dbReference>
<dbReference type="GO" id="GO:0004252">
    <property type="term" value="F:serine-type endopeptidase activity"/>
    <property type="evidence" value="ECO:0007669"/>
    <property type="project" value="InterPro"/>
</dbReference>
<sequence length="393" mass="41730">MKRQGDKKGVGSSVLVISIVLALIAGGVIGVVFSNLGLFGSGSSPSENFSTVTVAEFKKLKRRVSFLENLSMNATVSGTDNLWPVDEIYRFAENSVVKIKVTKTSEGFFERTQTGVGSGFVYNDSGHIVTNQHVVEGADEILVKFYNGETVKAEAVGSDPYSDLAVIKVNSTNLDCELTPLNFGESSALETGDRVVAVGNPFGLEGTTTFGIVSQTGRVLSSGTRYLIPGVIQIDAPINPGNSGGPLLDLSGKVVGITTAIQSQTGTFSGIGYAVPSDLVKRVVQSLIEEGEYEHSWLGISGKNVTYDIALNRNLERVRGFFVKAVSQDGPSVGKVKEDDIILKIDGKEVMGIGDILSYIGLRKSPGDKVSLQILRDGEKTTVTVELGVRPSA</sequence>
<dbReference type="Gene3D" id="2.30.42.10">
    <property type="match status" value="1"/>
</dbReference>
<protein>
    <recommendedName>
        <fullName evidence="5">PDZ domain-containing protein</fullName>
    </recommendedName>
</protein>
<dbReference type="AlphaFoldDB" id="A0A133U715"/>
<feature type="domain" description="PDZ" evidence="5">
    <location>
        <begin position="287"/>
        <end position="378"/>
    </location>
</feature>
<evidence type="ECO:0000313" key="7">
    <source>
        <dbReference type="Proteomes" id="UP000070184"/>
    </source>
</evidence>
<dbReference type="Pfam" id="PF13365">
    <property type="entry name" value="Trypsin_2"/>
    <property type="match status" value="1"/>
</dbReference>
<gene>
    <name evidence="6" type="ORF">AKJ61_01690</name>
</gene>
<dbReference type="InterPro" id="IPR051201">
    <property type="entry name" value="Chloro_Bact_Ser_Proteases"/>
</dbReference>
<evidence type="ECO:0000256" key="4">
    <source>
        <dbReference type="SAM" id="Phobius"/>
    </source>
</evidence>
<evidence type="ECO:0000259" key="5">
    <source>
        <dbReference type="PROSITE" id="PS50106"/>
    </source>
</evidence>
<dbReference type="InterPro" id="IPR043504">
    <property type="entry name" value="Peptidase_S1_PA_chymotrypsin"/>
</dbReference>
<dbReference type="SUPFAM" id="SSF50156">
    <property type="entry name" value="PDZ domain-like"/>
    <property type="match status" value="1"/>
</dbReference>
<dbReference type="Gene3D" id="2.40.10.10">
    <property type="entry name" value="Trypsin-like serine proteases"/>
    <property type="match status" value="2"/>
</dbReference>
<evidence type="ECO:0000256" key="1">
    <source>
        <dbReference type="ARBA" id="ARBA00010541"/>
    </source>
</evidence>
<keyword evidence="7" id="KW-1185">Reference proteome</keyword>
<dbReference type="SUPFAM" id="SSF50494">
    <property type="entry name" value="Trypsin-like serine proteases"/>
    <property type="match status" value="1"/>
</dbReference>
<accession>A0A133U715</accession>
<keyword evidence="3" id="KW-0378">Hydrolase</keyword>
<keyword evidence="4" id="KW-1133">Transmembrane helix</keyword>
<dbReference type="PANTHER" id="PTHR43343:SF3">
    <property type="entry name" value="PROTEASE DO-LIKE 8, CHLOROPLASTIC"/>
    <property type="match status" value="1"/>
</dbReference>
<keyword evidence="2" id="KW-0645">Protease</keyword>
<evidence type="ECO:0000256" key="2">
    <source>
        <dbReference type="ARBA" id="ARBA00022670"/>
    </source>
</evidence>
<dbReference type="Pfam" id="PF13180">
    <property type="entry name" value="PDZ_2"/>
    <property type="match status" value="1"/>
</dbReference>
<dbReference type="SMART" id="SM00228">
    <property type="entry name" value="PDZ"/>
    <property type="match status" value="1"/>
</dbReference>
<dbReference type="GO" id="GO:0006508">
    <property type="term" value="P:proteolysis"/>
    <property type="evidence" value="ECO:0007669"/>
    <property type="project" value="UniProtKB-KW"/>
</dbReference>
<comment type="caution">
    <text evidence="6">The sequence shown here is derived from an EMBL/GenBank/DDBJ whole genome shotgun (WGS) entry which is preliminary data.</text>
</comment>
<dbReference type="PROSITE" id="PS50106">
    <property type="entry name" value="PDZ"/>
    <property type="match status" value="1"/>
</dbReference>
<dbReference type="InterPro" id="IPR001478">
    <property type="entry name" value="PDZ"/>
</dbReference>